<dbReference type="Pfam" id="PF04681">
    <property type="entry name" value="Bys1"/>
    <property type="match status" value="1"/>
</dbReference>
<comment type="caution">
    <text evidence="2">The sequence shown here is derived from an EMBL/GenBank/DDBJ whole genome shotgun (WGS) entry which is preliminary data.</text>
</comment>
<dbReference type="InterPro" id="IPR006771">
    <property type="entry name" value="CetA-like"/>
</dbReference>
<dbReference type="Proteomes" id="UP000756921">
    <property type="component" value="Unassembled WGS sequence"/>
</dbReference>
<dbReference type="EMBL" id="WJXW01000004">
    <property type="protein sequence ID" value="KAF9736476.1"/>
    <property type="molecule type" value="Genomic_DNA"/>
</dbReference>
<keyword evidence="3" id="KW-1185">Reference proteome</keyword>
<gene>
    <name evidence="2" type="ORF">PMIN01_04255</name>
</gene>
<accession>A0A9P6GIV7</accession>
<evidence type="ECO:0000313" key="3">
    <source>
        <dbReference type="Proteomes" id="UP000756921"/>
    </source>
</evidence>
<keyword evidence="1" id="KW-0732">Signal</keyword>
<feature type="chain" id="PRO_5040403619" evidence="1">
    <location>
        <begin position="18"/>
        <end position="233"/>
    </location>
</feature>
<protein>
    <submittedName>
        <fullName evidence="2">Uncharacterized protein</fullName>
    </submittedName>
</protein>
<proteinExistence type="predicted"/>
<evidence type="ECO:0000256" key="1">
    <source>
        <dbReference type="SAM" id="SignalP"/>
    </source>
</evidence>
<feature type="signal peptide" evidence="1">
    <location>
        <begin position="1"/>
        <end position="17"/>
    </location>
</feature>
<reference evidence="2" key="1">
    <citation type="journal article" date="2020" name="Mol. Plant Microbe Interact.">
        <title>Genome Sequence of the Biocontrol Agent Coniothyrium minitans strain Conio (IMI 134523).</title>
        <authorList>
            <person name="Patel D."/>
            <person name="Shittu T.A."/>
            <person name="Baroncelli R."/>
            <person name="Muthumeenakshi S."/>
            <person name="Osborne T.H."/>
            <person name="Janganan T.K."/>
            <person name="Sreenivasaprasad S."/>
        </authorList>
    </citation>
    <scope>NUCLEOTIDE SEQUENCE</scope>
    <source>
        <strain evidence="2">Conio</strain>
    </source>
</reference>
<organism evidence="2 3">
    <name type="scientific">Paraphaeosphaeria minitans</name>
    <dbReference type="NCBI Taxonomy" id="565426"/>
    <lineage>
        <taxon>Eukaryota</taxon>
        <taxon>Fungi</taxon>
        <taxon>Dikarya</taxon>
        <taxon>Ascomycota</taxon>
        <taxon>Pezizomycotina</taxon>
        <taxon>Dothideomycetes</taxon>
        <taxon>Pleosporomycetidae</taxon>
        <taxon>Pleosporales</taxon>
        <taxon>Massarineae</taxon>
        <taxon>Didymosphaeriaceae</taxon>
        <taxon>Paraphaeosphaeria</taxon>
    </lineage>
</organism>
<dbReference type="AlphaFoldDB" id="A0A9P6GIV7"/>
<evidence type="ECO:0000313" key="2">
    <source>
        <dbReference type="EMBL" id="KAF9736476.1"/>
    </source>
</evidence>
<dbReference type="OrthoDB" id="5144514at2759"/>
<name>A0A9P6GIV7_9PLEO</name>
<sequence>MVQTSFITLLLPALALAAPWGGHWAPASSAAATTETAASSSEAPAVTVTSAPASSAAYSTAVAEPTSTSPPSTGGTGSKVTLKNNCDYDVTYDQLCPCGSSDGSGTISAGSTWSDSISDCTGGNTALKLFKDGGSKPMQFEYGLQSGNVWYDMSFIDCVSGSDDFSQCAGSAWSMSAVGSCPSYSCSGGSECCIQGYCDPTASAASEQPVGACGVNQGLSASSVDISIELCGA</sequence>